<comment type="catalytic activity">
    <reaction evidence="6">
        <text>O-phospho-L-threonyl-[protein] + H2O = L-threonyl-[protein] + phosphate</text>
        <dbReference type="Rhea" id="RHEA:47004"/>
        <dbReference type="Rhea" id="RHEA-COMP:11060"/>
        <dbReference type="Rhea" id="RHEA-COMP:11605"/>
        <dbReference type="ChEBI" id="CHEBI:15377"/>
        <dbReference type="ChEBI" id="CHEBI:30013"/>
        <dbReference type="ChEBI" id="CHEBI:43474"/>
        <dbReference type="ChEBI" id="CHEBI:61977"/>
        <dbReference type="EC" id="3.1.3.16"/>
    </reaction>
</comment>
<feature type="region of interest" description="Disordered" evidence="7">
    <location>
        <begin position="1"/>
        <end position="187"/>
    </location>
</feature>
<dbReference type="Gene3D" id="3.40.50.10190">
    <property type="entry name" value="BRCT domain"/>
    <property type="match status" value="1"/>
</dbReference>
<dbReference type="GO" id="GO:0005634">
    <property type="term" value="C:nucleus"/>
    <property type="evidence" value="ECO:0007669"/>
    <property type="project" value="UniProtKB-SubCell"/>
</dbReference>
<evidence type="ECO:0000313" key="10">
    <source>
        <dbReference type="Proteomes" id="UP000266841"/>
    </source>
</evidence>
<dbReference type="eggNOG" id="KOG0323">
    <property type="taxonomic scope" value="Eukaryota"/>
</dbReference>
<feature type="non-terminal residue" evidence="9">
    <location>
        <position position="1"/>
    </location>
</feature>
<dbReference type="PANTHER" id="PTHR23081:SF36">
    <property type="entry name" value="RNA POLYMERASE II SUBUNIT A C-TERMINAL DOMAIN PHOSPHATASE"/>
    <property type="match status" value="1"/>
</dbReference>
<proteinExistence type="predicted"/>
<evidence type="ECO:0000256" key="1">
    <source>
        <dbReference type="ARBA" id="ARBA00004123"/>
    </source>
</evidence>
<dbReference type="PANTHER" id="PTHR23081">
    <property type="entry name" value="RNA POLYMERASE II CTD PHOSPHATASE"/>
    <property type="match status" value="1"/>
</dbReference>
<dbReference type="InterPro" id="IPR001357">
    <property type="entry name" value="BRCT_dom"/>
</dbReference>
<evidence type="ECO:0000256" key="5">
    <source>
        <dbReference type="ARBA" id="ARBA00047761"/>
    </source>
</evidence>
<feature type="domain" description="BRCT" evidence="8">
    <location>
        <begin position="277"/>
        <end position="334"/>
    </location>
</feature>
<evidence type="ECO:0000256" key="2">
    <source>
        <dbReference type="ARBA" id="ARBA00013081"/>
    </source>
</evidence>
<dbReference type="GO" id="GO:0008420">
    <property type="term" value="F:RNA polymerase II CTD heptapeptide repeat phosphatase activity"/>
    <property type="evidence" value="ECO:0007669"/>
    <property type="project" value="InterPro"/>
</dbReference>
<evidence type="ECO:0000256" key="4">
    <source>
        <dbReference type="ARBA" id="ARBA00023242"/>
    </source>
</evidence>
<dbReference type="EMBL" id="AGNL01021215">
    <property type="protein sequence ID" value="EJK60336.1"/>
    <property type="molecule type" value="Genomic_DNA"/>
</dbReference>
<gene>
    <name evidence="9" type="ORF">THAOC_19327</name>
</gene>
<keyword evidence="3" id="KW-0378">Hydrolase</keyword>
<dbReference type="PROSITE" id="PS50172">
    <property type="entry name" value="BRCT"/>
    <property type="match status" value="1"/>
</dbReference>
<evidence type="ECO:0000256" key="7">
    <source>
        <dbReference type="SAM" id="MobiDB-lite"/>
    </source>
</evidence>
<feature type="compositionally biased region" description="Basic and acidic residues" evidence="7">
    <location>
        <begin position="219"/>
        <end position="228"/>
    </location>
</feature>
<comment type="catalytic activity">
    <reaction evidence="5">
        <text>O-phospho-L-seryl-[protein] + H2O = L-seryl-[protein] + phosphate</text>
        <dbReference type="Rhea" id="RHEA:20629"/>
        <dbReference type="Rhea" id="RHEA-COMP:9863"/>
        <dbReference type="Rhea" id="RHEA-COMP:11604"/>
        <dbReference type="ChEBI" id="CHEBI:15377"/>
        <dbReference type="ChEBI" id="CHEBI:29999"/>
        <dbReference type="ChEBI" id="CHEBI:43474"/>
        <dbReference type="ChEBI" id="CHEBI:83421"/>
        <dbReference type="EC" id="3.1.3.16"/>
    </reaction>
</comment>
<evidence type="ECO:0000259" key="8">
    <source>
        <dbReference type="PROSITE" id="PS50172"/>
    </source>
</evidence>
<dbReference type="SUPFAM" id="SSF52113">
    <property type="entry name" value="BRCT domain"/>
    <property type="match status" value="1"/>
</dbReference>
<comment type="subcellular location">
    <subcellularLocation>
        <location evidence="1">Nucleus</location>
    </subcellularLocation>
</comment>
<name>K0SH63_THAOC</name>
<feature type="compositionally biased region" description="Basic and acidic residues" evidence="7">
    <location>
        <begin position="45"/>
        <end position="58"/>
    </location>
</feature>
<keyword evidence="10" id="KW-1185">Reference proteome</keyword>
<dbReference type="OrthoDB" id="45680at2759"/>
<comment type="caution">
    <text evidence="9">The sequence shown here is derived from an EMBL/GenBank/DDBJ whole genome shotgun (WGS) entry which is preliminary data.</text>
</comment>
<feature type="compositionally biased region" description="Basic residues" evidence="7">
    <location>
        <begin position="79"/>
        <end position="95"/>
    </location>
</feature>
<accession>K0SH63</accession>
<protein>
    <recommendedName>
        <fullName evidence="2">protein-serine/threonine phosphatase</fullName>
        <ecNumber evidence="2">3.1.3.16</ecNumber>
    </recommendedName>
</protein>
<reference evidence="9 10" key="1">
    <citation type="journal article" date="2012" name="Genome Biol.">
        <title>Genome and low-iron response of an oceanic diatom adapted to chronic iron limitation.</title>
        <authorList>
            <person name="Lommer M."/>
            <person name="Specht M."/>
            <person name="Roy A.S."/>
            <person name="Kraemer L."/>
            <person name="Andreson R."/>
            <person name="Gutowska M.A."/>
            <person name="Wolf J."/>
            <person name="Bergner S.V."/>
            <person name="Schilhabel M.B."/>
            <person name="Klostermeier U.C."/>
            <person name="Beiko R.G."/>
            <person name="Rosenstiel P."/>
            <person name="Hippler M."/>
            <person name="Laroche J."/>
        </authorList>
    </citation>
    <scope>NUCLEOTIDE SEQUENCE [LARGE SCALE GENOMIC DNA]</scope>
    <source>
        <strain evidence="9 10">CCMP1005</strain>
    </source>
</reference>
<evidence type="ECO:0000313" key="9">
    <source>
        <dbReference type="EMBL" id="EJK60336.1"/>
    </source>
</evidence>
<dbReference type="InterPro" id="IPR036420">
    <property type="entry name" value="BRCT_dom_sf"/>
</dbReference>
<dbReference type="AlphaFoldDB" id="K0SH63"/>
<organism evidence="9 10">
    <name type="scientific">Thalassiosira oceanica</name>
    <name type="common">Marine diatom</name>
    <dbReference type="NCBI Taxonomy" id="159749"/>
    <lineage>
        <taxon>Eukaryota</taxon>
        <taxon>Sar</taxon>
        <taxon>Stramenopiles</taxon>
        <taxon>Ochrophyta</taxon>
        <taxon>Bacillariophyta</taxon>
        <taxon>Coscinodiscophyceae</taxon>
        <taxon>Thalassiosirophycidae</taxon>
        <taxon>Thalassiosirales</taxon>
        <taxon>Thalassiosiraceae</taxon>
        <taxon>Thalassiosira</taxon>
    </lineage>
</organism>
<evidence type="ECO:0000256" key="6">
    <source>
        <dbReference type="ARBA" id="ARBA00048336"/>
    </source>
</evidence>
<evidence type="ECO:0000256" key="3">
    <source>
        <dbReference type="ARBA" id="ARBA00022801"/>
    </source>
</evidence>
<feature type="compositionally biased region" description="Basic and acidic residues" evidence="7">
    <location>
        <begin position="116"/>
        <end position="148"/>
    </location>
</feature>
<dbReference type="Proteomes" id="UP000266841">
    <property type="component" value="Unassembled WGS sequence"/>
</dbReference>
<dbReference type="InterPro" id="IPR039189">
    <property type="entry name" value="Fcp1"/>
</dbReference>
<feature type="region of interest" description="Disordered" evidence="7">
    <location>
        <begin position="204"/>
        <end position="229"/>
    </location>
</feature>
<keyword evidence="4" id="KW-0539">Nucleus</keyword>
<dbReference type="EC" id="3.1.3.16" evidence="2"/>
<feature type="compositionally biased region" description="Basic and acidic residues" evidence="7">
    <location>
        <begin position="171"/>
        <end position="182"/>
    </location>
</feature>
<sequence>GGRPPSPATEGTGRGTARPAGPTADRTTGTRGRRAGRRRGQVEVGQDRRRDRVGPEAGRRRRRKRRGGAPQGKAGGRPRPGRRRQQPPARGRRAGGGRPGREAGRAPSTPRRGRAARGEGRRATEEDVRQPHREQDRRRRPGEGRQEPEEGVPVRGEPGRHPGRQGGRLGQRQEQHDGRPGEPPENLLLVKPYHWRPFRGYADVNNASGAGPVRRRRHGGGDDPHADGDEQLLWTADVLRRLHARFYSPSPGSDAGRRTVPDLLRSMRREVLGGHPRACLVFSGVVPLNQQNVALRVRPHLVRYAEELGGTVLPAVGPDVTHVVAKKDGSEKCN</sequence>